<evidence type="ECO:0000313" key="6">
    <source>
        <dbReference type="EMBL" id="QBD75615.1"/>
    </source>
</evidence>
<dbReference type="NCBIfam" id="TIGR03621">
    <property type="entry name" value="F420_MSMEG_2516"/>
    <property type="match status" value="1"/>
</dbReference>
<proteinExistence type="predicted"/>
<dbReference type="InterPro" id="IPR011251">
    <property type="entry name" value="Luciferase-like_dom"/>
</dbReference>
<evidence type="ECO:0000256" key="2">
    <source>
        <dbReference type="ARBA" id="ARBA00022643"/>
    </source>
</evidence>
<sequence length="296" mass="32438">MYRSFRFGVLIGRLDTRPTWITQVRKAEDLGYATLSIPDHVTGALAPLTALGVAAGVSSTLRLGSFVFNNDYRHPAVLAKELATLDVLSEGRLEIGIGAGFLESNYTQMGLPFDAADTRIRRLEEAIKVMKLLFTTESATFSGSFYTLNEMSAQPKPLQKPHPPLLIGGSGQRLLSLAAREATSINFGNLGSHELIEQKIAWFREAAGERFDHIELGFPTFGVHLNGRTRSGSEETRSTGGAPLFAPPAFQVLSGSLEQIREELLRRREMYGFSYIQVQEADMEAFAPLVASLSGK</sequence>
<organism evidence="6 7">
    <name type="scientific">Ktedonosporobacter rubrisoli</name>
    <dbReference type="NCBI Taxonomy" id="2509675"/>
    <lineage>
        <taxon>Bacteria</taxon>
        <taxon>Bacillati</taxon>
        <taxon>Chloroflexota</taxon>
        <taxon>Ktedonobacteria</taxon>
        <taxon>Ktedonobacterales</taxon>
        <taxon>Ktedonosporobacteraceae</taxon>
        <taxon>Ktedonosporobacter</taxon>
    </lineage>
</organism>
<name>A0A4P6JKE0_KTERU</name>
<dbReference type="InterPro" id="IPR036661">
    <property type="entry name" value="Luciferase-like_sf"/>
</dbReference>
<dbReference type="Pfam" id="PF00296">
    <property type="entry name" value="Bac_luciferase"/>
    <property type="match status" value="1"/>
</dbReference>
<reference evidence="6 7" key="1">
    <citation type="submission" date="2019-01" db="EMBL/GenBank/DDBJ databases">
        <title>Ktedonosporobacter rubrisoli SCAWS-G2.</title>
        <authorList>
            <person name="Huang Y."/>
            <person name="Yan B."/>
        </authorList>
    </citation>
    <scope>NUCLEOTIDE SEQUENCE [LARGE SCALE GENOMIC DNA]</scope>
    <source>
        <strain evidence="6 7">SCAWS-G2</strain>
    </source>
</reference>
<keyword evidence="1" id="KW-0285">Flavoprotein</keyword>
<dbReference type="InterPro" id="IPR019923">
    <property type="entry name" value="Lucif-like_OxRdtase_MSMEG_2516"/>
</dbReference>
<evidence type="ECO:0000259" key="5">
    <source>
        <dbReference type="Pfam" id="PF00296"/>
    </source>
</evidence>
<dbReference type="GO" id="GO:0046306">
    <property type="term" value="P:alkanesulfonate catabolic process"/>
    <property type="evidence" value="ECO:0007669"/>
    <property type="project" value="TreeGrafter"/>
</dbReference>
<dbReference type="KEGG" id="kbs:EPA93_06185"/>
<keyword evidence="2" id="KW-0288">FMN</keyword>
<keyword evidence="4" id="KW-0503">Monooxygenase</keyword>
<dbReference type="Gene3D" id="3.20.20.30">
    <property type="entry name" value="Luciferase-like domain"/>
    <property type="match status" value="1"/>
</dbReference>
<keyword evidence="3" id="KW-0560">Oxidoreductase</keyword>
<dbReference type="SUPFAM" id="SSF51679">
    <property type="entry name" value="Bacterial luciferase-like"/>
    <property type="match status" value="1"/>
</dbReference>
<evidence type="ECO:0000256" key="4">
    <source>
        <dbReference type="ARBA" id="ARBA00023033"/>
    </source>
</evidence>
<dbReference type="RefSeq" id="WP_129886213.1">
    <property type="nucleotide sequence ID" value="NZ_CP035758.1"/>
</dbReference>
<dbReference type="PANTHER" id="PTHR42847:SF4">
    <property type="entry name" value="ALKANESULFONATE MONOOXYGENASE-RELATED"/>
    <property type="match status" value="1"/>
</dbReference>
<dbReference type="PANTHER" id="PTHR42847">
    <property type="entry name" value="ALKANESULFONATE MONOOXYGENASE"/>
    <property type="match status" value="1"/>
</dbReference>
<evidence type="ECO:0000256" key="1">
    <source>
        <dbReference type="ARBA" id="ARBA00022630"/>
    </source>
</evidence>
<dbReference type="Proteomes" id="UP000290365">
    <property type="component" value="Chromosome"/>
</dbReference>
<keyword evidence="7" id="KW-1185">Reference proteome</keyword>
<dbReference type="GO" id="GO:0008726">
    <property type="term" value="F:alkanesulfonate monooxygenase activity"/>
    <property type="evidence" value="ECO:0007669"/>
    <property type="project" value="TreeGrafter"/>
</dbReference>
<evidence type="ECO:0000256" key="3">
    <source>
        <dbReference type="ARBA" id="ARBA00023002"/>
    </source>
</evidence>
<dbReference type="AlphaFoldDB" id="A0A4P6JKE0"/>
<evidence type="ECO:0000313" key="7">
    <source>
        <dbReference type="Proteomes" id="UP000290365"/>
    </source>
</evidence>
<dbReference type="InterPro" id="IPR050172">
    <property type="entry name" value="SsuD_RutA_monooxygenase"/>
</dbReference>
<gene>
    <name evidence="6" type="ORF">EPA93_06185</name>
</gene>
<dbReference type="EMBL" id="CP035758">
    <property type="protein sequence ID" value="QBD75615.1"/>
    <property type="molecule type" value="Genomic_DNA"/>
</dbReference>
<dbReference type="OrthoDB" id="9814695at2"/>
<feature type="domain" description="Luciferase-like" evidence="5">
    <location>
        <begin position="22"/>
        <end position="213"/>
    </location>
</feature>
<protein>
    <submittedName>
        <fullName evidence="6">TIGR03621 family F420-dependent LLM class oxidoreductase</fullName>
    </submittedName>
</protein>
<accession>A0A4P6JKE0</accession>